<dbReference type="GO" id="GO:0055052">
    <property type="term" value="C:ATP-binding cassette (ABC) transporter complex, substrate-binding subunit-containing"/>
    <property type="evidence" value="ECO:0007669"/>
    <property type="project" value="TreeGrafter"/>
</dbReference>
<evidence type="ECO:0000256" key="1">
    <source>
        <dbReference type="ARBA" id="ARBA00008520"/>
    </source>
</evidence>
<dbReference type="GO" id="GO:1901982">
    <property type="term" value="F:maltose binding"/>
    <property type="evidence" value="ECO:0007669"/>
    <property type="project" value="TreeGrafter"/>
</dbReference>
<evidence type="ECO:0000256" key="3">
    <source>
        <dbReference type="ARBA" id="ARBA00022729"/>
    </source>
</evidence>
<name>A0A326U2F0_THEHA</name>
<dbReference type="EMBL" id="QKUF01000017">
    <property type="protein sequence ID" value="PZW25622.1"/>
    <property type="molecule type" value="Genomic_DNA"/>
</dbReference>
<evidence type="ECO:0000313" key="4">
    <source>
        <dbReference type="EMBL" id="PZW25622.1"/>
    </source>
</evidence>
<dbReference type="InterPro" id="IPR006059">
    <property type="entry name" value="SBP"/>
</dbReference>
<dbReference type="PANTHER" id="PTHR30061">
    <property type="entry name" value="MALTOSE-BINDING PERIPLASMIC PROTEIN"/>
    <property type="match status" value="1"/>
</dbReference>
<gene>
    <name evidence="4" type="ORF">EI42_04115</name>
</gene>
<dbReference type="SUPFAM" id="SSF53850">
    <property type="entry name" value="Periplasmic binding protein-like II"/>
    <property type="match status" value="1"/>
</dbReference>
<keyword evidence="5" id="KW-1185">Reference proteome</keyword>
<dbReference type="CDD" id="cd14750">
    <property type="entry name" value="PBP2_TMBP"/>
    <property type="match status" value="1"/>
</dbReference>
<dbReference type="Gene3D" id="3.40.190.10">
    <property type="entry name" value="Periplasmic binding protein-like II"/>
    <property type="match status" value="2"/>
</dbReference>
<organism evidence="4 5">
    <name type="scientific">Thermosporothrix hazakensis</name>
    <dbReference type="NCBI Taxonomy" id="644383"/>
    <lineage>
        <taxon>Bacteria</taxon>
        <taxon>Bacillati</taxon>
        <taxon>Chloroflexota</taxon>
        <taxon>Ktedonobacteria</taxon>
        <taxon>Ktedonobacterales</taxon>
        <taxon>Thermosporotrichaceae</taxon>
        <taxon>Thermosporothrix</taxon>
    </lineage>
</organism>
<keyword evidence="3" id="KW-0732">Signal</keyword>
<dbReference type="OrthoDB" id="9808332at2"/>
<comment type="similarity">
    <text evidence="1">Belongs to the bacterial solute-binding protein 1 family.</text>
</comment>
<evidence type="ECO:0000313" key="5">
    <source>
        <dbReference type="Proteomes" id="UP000248806"/>
    </source>
</evidence>
<dbReference type="PANTHER" id="PTHR30061:SF50">
    <property type="entry name" value="MALTOSE_MALTODEXTRIN-BINDING PERIPLASMIC PROTEIN"/>
    <property type="match status" value="1"/>
</dbReference>
<comment type="caution">
    <text evidence="4">The sequence shown here is derived from an EMBL/GenBank/DDBJ whole genome shotgun (WGS) entry which is preliminary data.</text>
</comment>
<reference evidence="4 5" key="1">
    <citation type="submission" date="2018-06" db="EMBL/GenBank/DDBJ databases">
        <title>Genomic Encyclopedia of Archaeal and Bacterial Type Strains, Phase II (KMG-II): from individual species to whole genera.</title>
        <authorList>
            <person name="Goeker M."/>
        </authorList>
    </citation>
    <scope>NUCLEOTIDE SEQUENCE [LARGE SCALE GENOMIC DNA]</scope>
    <source>
        <strain evidence="4 5">ATCC BAA-1881</strain>
    </source>
</reference>
<accession>A0A326U2F0</accession>
<dbReference type="GO" id="GO:0015768">
    <property type="term" value="P:maltose transport"/>
    <property type="evidence" value="ECO:0007669"/>
    <property type="project" value="TreeGrafter"/>
</dbReference>
<protein>
    <submittedName>
        <fullName evidence="4">Carbohydrate ABC transporter substrate-binding protein (CUT1 family)</fullName>
    </submittedName>
</protein>
<proteinExistence type="inferred from homology"/>
<dbReference type="RefSeq" id="WP_111324452.1">
    <property type="nucleotide sequence ID" value="NZ_BIFX01000001.1"/>
</dbReference>
<sequence length="449" mass="49963">MFREQREALDEIVTKMRSGRMKRRTFMERALAVGLTASAAMSLLEACGGDTPSGSNGTVNLVWQSESDKTDTYKNIVEEFNKTVGKEKNIHVTWQNGPNSTDEMMTKYNNMFRARNAEIDIISVDIVYPAMFAEQEWTVEITDSMWPSSERQKYLSAPIAGCTYNGKLWAAPFRTDLGLLYYRTDLMKNAPQTFDELVSISKDVAPSKVQSGYVWQGSQYEGLVCNFCEVLHGYGGAILDPNDAKKVTVNTPEAVDALTMMASWVGSVSPAAVTTYTEDQSHATWAAGNAAFMRNWPYAWVIDNDPKQSKVAQKFAIASLPHGSKESAGHSAIGGWNLAINAFSKHQDEAWEFIKYMLSAEAQKKAVLSASWAMVLQSIYDDSDVQSKIAFYKDLKPILQNAKPRPVSPKYTTVSESIQRHVYSALKKSAKPDQAIKSLADDLQRIVQS</sequence>
<dbReference type="AlphaFoldDB" id="A0A326U2F0"/>
<keyword evidence="2" id="KW-0813">Transport</keyword>
<dbReference type="Pfam" id="PF01547">
    <property type="entry name" value="SBP_bac_1"/>
    <property type="match status" value="1"/>
</dbReference>
<evidence type="ECO:0000256" key="2">
    <source>
        <dbReference type="ARBA" id="ARBA00022448"/>
    </source>
</evidence>
<dbReference type="GO" id="GO:0042956">
    <property type="term" value="P:maltodextrin transmembrane transport"/>
    <property type="evidence" value="ECO:0007669"/>
    <property type="project" value="TreeGrafter"/>
</dbReference>
<dbReference type="Proteomes" id="UP000248806">
    <property type="component" value="Unassembled WGS sequence"/>
</dbReference>